<keyword evidence="4" id="KW-1185">Reference proteome</keyword>
<protein>
    <recommendedName>
        <fullName evidence="2">CCHC-type domain-containing protein</fullName>
    </recommendedName>
</protein>
<dbReference type="AlphaFoldDB" id="A0A3S4ZE27"/>
<dbReference type="EMBL" id="CAAALY010005619">
    <property type="protein sequence ID" value="VEL09165.1"/>
    <property type="molecule type" value="Genomic_DNA"/>
</dbReference>
<dbReference type="GO" id="GO:0008270">
    <property type="term" value="F:zinc ion binding"/>
    <property type="evidence" value="ECO:0007669"/>
    <property type="project" value="UniProtKB-KW"/>
</dbReference>
<name>A0A3S4ZE27_9PLAT</name>
<comment type="caution">
    <text evidence="3">The sequence shown here is derived from an EMBL/GenBank/DDBJ whole genome shotgun (WGS) entry which is preliminary data.</text>
</comment>
<dbReference type="GO" id="GO:0003676">
    <property type="term" value="F:nucleic acid binding"/>
    <property type="evidence" value="ECO:0007669"/>
    <property type="project" value="InterPro"/>
</dbReference>
<dbReference type="Pfam" id="PF00098">
    <property type="entry name" value="zf-CCHC"/>
    <property type="match status" value="1"/>
</dbReference>
<dbReference type="SUPFAM" id="SSF57756">
    <property type="entry name" value="Retrovirus zinc finger-like domains"/>
    <property type="match status" value="1"/>
</dbReference>
<proteinExistence type="predicted"/>
<keyword evidence="1" id="KW-0479">Metal-binding</keyword>
<sequence>MQLLGRTLSASIAKDNGRAPEFIRRREYPCKIRCYECGEYGHLSFTCSRNVLGDRMQPVQKKKRKKPSNPIRE</sequence>
<dbReference type="PANTHER" id="PTHR46259">
    <property type="entry name" value="ZINC FINGER CCHC-TYPE AND RNA-BINDING MOTIF-CONTAINING PROTEIN 1"/>
    <property type="match status" value="1"/>
</dbReference>
<dbReference type="InterPro" id="IPR044598">
    <property type="entry name" value="ZCRB1"/>
</dbReference>
<accession>A0A3S4ZE27</accession>
<keyword evidence="1" id="KW-0862">Zinc</keyword>
<dbReference type="PROSITE" id="PS50158">
    <property type="entry name" value="ZF_CCHC"/>
    <property type="match status" value="1"/>
</dbReference>
<evidence type="ECO:0000313" key="4">
    <source>
        <dbReference type="Proteomes" id="UP000784294"/>
    </source>
</evidence>
<dbReference type="Proteomes" id="UP000784294">
    <property type="component" value="Unassembled WGS sequence"/>
</dbReference>
<dbReference type="InterPro" id="IPR036875">
    <property type="entry name" value="Znf_CCHC_sf"/>
</dbReference>
<reference evidence="3" key="1">
    <citation type="submission" date="2018-11" db="EMBL/GenBank/DDBJ databases">
        <authorList>
            <consortium name="Pathogen Informatics"/>
        </authorList>
    </citation>
    <scope>NUCLEOTIDE SEQUENCE</scope>
</reference>
<dbReference type="GO" id="GO:0000398">
    <property type="term" value="P:mRNA splicing, via spliceosome"/>
    <property type="evidence" value="ECO:0007669"/>
    <property type="project" value="InterPro"/>
</dbReference>
<feature type="domain" description="CCHC-type" evidence="2">
    <location>
        <begin position="33"/>
        <end position="47"/>
    </location>
</feature>
<organism evidence="3 4">
    <name type="scientific">Protopolystoma xenopodis</name>
    <dbReference type="NCBI Taxonomy" id="117903"/>
    <lineage>
        <taxon>Eukaryota</taxon>
        <taxon>Metazoa</taxon>
        <taxon>Spiralia</taxon>
        <taxon>Lophotrochozoa</taxon>
        <taxon>Platyhelminthes</taxon>
        <taxon>Monogenea</taxon>
        <taxon>Polyopisthocotylea</taxon>
        <taxon>Polystomatidea</taxon>
        <taxon>Polystomatidae</taxon>
        <taxon>Protopolystoma</taxon>
    </lineage>
</organism>
<evidence type="ECO:0000259" key="2">
    <source>
        <dbReference type="PROSITE" id="PS50158"/>
    </source>
</evidence>
<evidence type="ECO:0000313" key="3">
    <source>
        <dbReference type="EMBL" id="VEL09165.1"/>
    </source>
</evidence>
<dbReference type="InterPro" id="IPR001878">
    <property type="entry name" value="Znf_CCHC"/>
</dbReference>
<dbReference type="OrthoDB" id="267048at2759"/>
<gene>
    <name evidence="3" type="ORF">PXEA_LOCUS2605</name>
</gene>
<dbReference type="PANTHER" id="PTHR46259:SF1">
    <property type="entry name" value="ZINC FINGER CCHC-TYPE AND RNA-BINDING MOTIF-CONTAINING PROTEIN 1"/>
    <property type="match status" value="1"/>
</dbReference>
<keyword evidence="1" id="KW-0863">Zinc-finger</keyword>
<dbReference type="GO" id="GO:0005689">
    <property type="term" value="C:U12-type spliceosomal complex"/>
    <property type="evidence" value="ECO:0007669"/>
    <property type="project" value="InterPro"/>
</dbReference>
<evidence type="ECO:0000256" key="1">
    <source>
        <dbReference type="PROSITE-ProRule" id="PRU00047"/>
    </source>
</evidence>